<dbReference type="ExpressionAtlas" id="A0A1D6F754">
    <property type="expression patterns" value="baseline"/>
</dbReference>
<feature type="region of interest" description="Disordered" evidence="2">
    <location>
        <begin position="210"/>
        <end position="230"/>
    </location>
</feature>
<dbReference type="GO" id="GO:0006310">
    <property type="term" value="P:DNA recombination"/>
    <property type="evidence" value="ECO:0007669"/>
    <property type="project" value="UniProtKB-KW"/>
</dbReference>
<dbReference type="PANTHER" id="PTHR10492:SF92">
    <property type="entry name" value="ATP-DEPENDENT DNA HELICASE"/>
    <property type="match status" value="1"/>
</dbReference>
<feature type="compositionally biased region" description="Polar residues" evidence="2">
    <location>
        <begin position="277"/>
        <end position="290"/>
    </location>
</feature>
<evidence type="ECO:0000259" key="4">
    <source>
        <dbReference type="Pfam" id="PF14214"/>
    </source>
</evidence>
<evidence type="ECO:0000256" key="2">
    <source>
        <dbReference type="SAM" id="MobiDB-lite"/>
    </source>
</evidence>
<organism evidence="6">
    <name type="scientific">Zea mays</name>
    <name type="common">Maize</name>
    <dbReference type="NCBI Taxonomy" id="4577"/>
    <lineage>
        <taxon>Eukaryota</taxon>
        <taxon>Viridiplantae</taxon>
        <taxon>Streptophyta</taxon>
        <taxon>Embryophyta</taxon>
        <taxon>Tracheophyta</taxon>
        <taxon>Spermatophyta</taxon>
        <taxon>Magnoliopsida</taxon>
        <taxon>Liliopsida</taxon>
        <taxon>Poales</taxon>
        <taxon>Poaceae</taxon>
        <taxon>PACMAD clade</taxon>
        <taxon>Panicoideae</taxon>
        <taxon>Andropogonodae</taxon>
        <taxon>Andropogoneae</taxon>
        <taxon>Tripsacinae</taxon>
        <taxon>Zea</taxon>
    </lineage>
</organism>
<dbReference type="Pfam" id="PF05970">
    <property type="entry name" value="PIF1"/>
    <property type="match status" value="1"/>
</dbReference>
<evidence type="ECO:0000256" key="1">
    <source>
        <dbReference type="RuleBase" id="RU363044"/>
    </source>
</evidence>
<comment type="catalytic activity">
    <reaction evidence="1">
        <text>ATP + H2O = ADP + phosphate + H(+)</text>
        <dbReference type="Rhea" id="RHEA:13065"/>
        <dbReference type="ChEBI" id="CHEBI:15377"/>
        <dbReference type="ChEBI" id="CHEBI:15378"/>
        <dbReference type="ChEBI" id="CHEBI:30616"/>
        <dbReference type="ChEBI" id="CHEBI:43474"/>
        <dbReference type="ChEBI" id="CHEBI:456216"/>
        <dbReference type="EC" id="5.6.2.3"/>
    </reaction>
</comment>
<dbReference type="PANTHER" id="PTHR10492">
    <property type="match status" value="1"/>
</dbReference>
<dbReference type="Pfam" id="PF14214">
    <property type="entry name" value="Helitron_like_N"/>
    <property type="match status" value="1"/>
</dbReference>
<evidence type="ECO:0000259" key="3">
    <source>
        <dbReference type="Pfam" id="PF05970"/>
    </source>
</evidence>
<name>A0A1D6F754_MAIZE</name>
<dbReference type="EMBL" id="CM007648">
    <property type="protein sequence ID" value="ONM27070.1"/>
    <property type="molecule type" value="Genomic_DNA"/>
</dbReference>
<protein>
    <recommendedName>
        <fullName evidence="1">ATP-dependent DNA helicase</fullName>
        <ecNumber evidence="1">5.6.2.3</ecNumber>
    </recommendedName>
</protein>
<keyword evidence="1" id="KW-0234">DNA repair</keyword>
<dbReference type="GO" id="GO:0000723">
    <property type="term" value="P:telomere maintenance"/>
    <property type="evidence" value="ECO:0007669"/>
    <property type="project" value="InterPro"/>
</dbReference>
<accession>A0A1D6F754</accession>
<dbReference type="FunFam" id="3.40.50.300:FF:002884">
    <property type="entry name" value="ATP-dependent DNA helicase"/>
    <property type="match status" value="1"/>
</dbReference>
<feature type="domain" description="DNA helicase Pif1-like 2B" evidence="5">
    <location>
        <begin position="1472"/>
        <end position="1514"/>
    </location>
</feature>
<feature type="domain" description="Helitron helicase-like" evidence="4">
    <location>
        <begin position="605"/>
        <end position="743"/>
    </location>
</feature>
<proteinExistence type="inferred from homology"/>
<feature type="region of interest" description="Disordered" evidence="2">
    <location>
        <begin position="274"/>
        <end position="297"/>
    </location>
</feature>
<dbReference type="InterPro" id="IPR049163">
    <property type="entry name" value="Pif1-like_2B_dom"/>
</dbReference>
<dbReference type="InterPro" id="IPR010285">
    <property type="entry name" value="DNA_helicase_pif1-like_DEAD"/>
</dbReference>
<sequence length="1595" mass="182572">MPPFPKHIFLNLDDIAELPNRTLVDIMAIVVHLDTIHRTMWGTFRKIVIMDARWSLHTIKVWGDLLNKNALRWALANENYSIIIGTMFRRFRKQDQMGHNAGRKPFTDISSNIIRGDQNELLGPMVDAKERDQNEQLRLYNQTPRRKEGKLEYIRKRRALQASTLNQGSIAMEVPTYTSEVLHPTTYVSEPDSSSDNACDWVIPEYTSTPFMPASTQTEDVGSPDMSTEPLRRKHHVLRGERQAILARQNKKFEANVARNVATLTEEDISDVRQMDDSTQPGSTIEINNTVDDDDEGVIFGEDNDENEGYIFADEDTNEDFKIDGTQDQSVVTDVPDPYDKVYSNIPEETHMLKHIPDCGYCTAKKFEYEPPGFCCRGGKVELAPLETPPQLRRLWDSADSDARHFRDNIRFFNGHFSFTSLYCCLDSMTTNKRDSGIYTFRAQGMMYHNIKSFGSECGAEHKHLELYFYDDDPSLEHRLRKCREDQIQKDQEVIKQIVGILRGNPYSKHLRSMGHVENLADYHIALNLDQTLNQKTYNTPLTSEVATVWIEGSERGELGWHANIPKVGVSMDEVDAYRATHRAINANDEDAEPPTHLCVSVRDYYCYKFQIRPGVFNPILHGKWLFQQFAVDTYIKIESSRLDFIRKNQDRLRADLYQGLVDSVLDGDVRGEKVGKGTVLSPSFIGGPRDMRRRYMDAMALVRKFGKPDIFLTMTCNPNWDEIRRELLPGQTPQDRPDLVKRGLPHAHFLLIMQRKYKLTCPEQYDLLISAEIPSNKYPELRKMVIKHMMHGPCGSLNPNFPCTKGRASCKNQYPQHFREATMQGKDSYPNYRHRDDGRKENVRGCELDNRWVVPYNPYLLRLFNCHINVEACGSIKAVKYLFKYIYKGHDRASVVMGDASKENGDVDEIQQYSDARWVTTPEALWRIYGFELSQNSPSVMQLQLHLPNMHMVTFHERQMVERVVNRPGADRSMITTYFEANKLYEEARGILYRDFPEWYTWKQGKVWQRRKQNTGGQVGRIVSALPSEGERFYLRLLLNHVTGATSYVDLRTVDGDTLPSFCEAAQRRGLLEADNTIDECLNEAALYQMPSALRRLFATILVYCEPNDVAELWQRHLDTMSEDYHRITQSKTHLQQMVLIDIRNMLQSMGKDIKTFPLPAIIDRYDDSQETLNEEQKSAYEKILSVVDTSNGGVFFVDGPGGTGKTYLYKALLAVLRSQDKIAVATATSGVAASIMPGGRTAHSRFKIPLTIDDGAICTFTKQSGTSKLLQKASLIIWDEASMAKRQSIEALDNSMRDIMGRPGLPFGGKTIVFGGDFRQVLPVVRKGSRAQIVAASLRSSYLWESMCHLKLVRNMRAKSDPWFAEYLLRVGGGTEEVNSDGDVRLPDEVCVPYTGDDRDLDRLIDDIYPSLNENMSNTSYITSRAILTTRNDWVDMINMRMIDRFQREQMMYHSFDTAVDDPNNYYPSEFLNTLTPNGLPPHVLKLKIGCPIMLLRNIYPANGLCNGTRLVHAGMRVFLPRIPLCPSDDEMFPFHFKRKQFPVRLSFAMTVNKSQGQTIPNVAVYLPEPVFSHGQLYVALSRATTRLNVKMS</sequence>
<dbReference type="Gene3D" id="3.40.50.300">
    <property type="entry name" value="P-loop containing nucleotide triphosphate hydrolases"/>
    <property type="match status" value="2"/>
</dbReference>
<keyword evidence="1" id="KW-0347">Helicase</keyword>
<keyword evidence="1" id="KW-0067">ATP-binding</keyword>
<evidence type="ECO:0000313" key="6">
    <source>
        <dbReference type="EMBL" id="ONM27070.1"/>
    </source>
</evidence>
<dbReference type="EC" id="5.6.2.3" evidence="1"/>
<comment type="similarity">
    <text evidence="1">Belongs to the helicase family.</text>
</comment>
<dbReference type="Pfam" id="PF21530">
    <property type="entry name" value="Pif1_2B_dom"/>
    <property type="match status" value="1"/>
</dbReference>
<gene>
    <name evidence="6" type="ORF">ZEAMMB73_Zm00001d007537</name>
</gene>
<dbReference type="InterPro" id="IPR027417">
    <property type="entry name" value="P-loop_NTPase"/>
</dbReference>
<reference evidence="6" key="1">
    <citation type="submission" date="2015-12" db="EMBL/GenBank/DDBJ databases">
        <title>Update maize B73 reference genome by single molecule sequencing technologies.</title>
        <authorList>
            <consortium name="Maize Genome Sequencing Project"/>
            <person name="Ware D."/>
        </authorList>
    </citation>
    <scope>NUCLEOTIDE SEQUENCE [LARGE SCALE GENOMIC DNA]</scope>
    <source>
        <tissue evidence="6">Seedling</tissue>
    </source>
</reference>
<keyword evidence="1" id="KW-0547">Nucleotide-binding</keyword>
<feature type="domain" description="DNA helicase Pif1-like DEAD-box helicase" evidence="3">
    <location>
        <begin position="1174"/>
        <end position="1377"/>
    </location>
</feature>
<dbReference type="InterPro" id="IPR025476">
    <property type="entry name" value="Helitron_helicase-like"/>
</dbReference>
<feature type="compositionally biased region" description="Polar residues" evidence="2">
    <location>
        <begin position="210"/>
        <end position="220"/>
    </location>
</feature>
<keyword evidence="1" id="KW-0233">DNA recombination</keyword>
<dbReference type="GO" id="GO:0005524">
    <property type="term" value="F:ATP binding"/>
    <property type="evidence" value="ECO:0007669"/>
    <property type="project" value="UniProtKB-KW"/>
</dbReference>
<evidence type="ECO:0000259" key="5">
    <source>
        <dbReference type="Pfam" id="PF21530"/>
    </source>
</evidence>
<dbReference type="GO" id="GO:0016787">
    <property type="term" value="F:hydrolase activity"/>
    <property type="evidence" value="ECO:0007669"/>
    <property type="project" value="UniProtKB-KW"/>
</dbReference>
<dbReference type="CDD" id="cd18809">
    <property type="entry name" value="SF1_C_RecD"/>
    <property type="match status" value="1"/>
</dbReference>
<dbReference type="GO" id="GO:0006281">
    <property type="term" value="P:DNA repair"/>
    <property type="evidence" value="ECO:0007669"/>
    <property type="project" value="UniProtKB-KW"/>
</dbReference>
<keyword evidence="1" id="KW-0227">DNA damage</keyword>
<dbReference type="SUPFAM" id="SSF52540">
    <property type="entry name" value="P-loop containing nucleoside triphosphate hydrolases"/>
    <property type="match status" value="2"/>
</dbReference>
<comment type="cofactor">
    <cofactor evidence="1">
        <name>Mg(2+)</name>
        <dbReference type="ChEBI" id="CHEBI:18420"/>
    </cofactor>
</comment>
<keyword evidence="1" id="KW-0378">Hydrolase</keyword>
<dbReference type="InParanoid" id="A0A1D6F754"/>
<dbReference type="GO" id="GO:0043139">
    <property type="term" value="F:5'-3' DNA helicase activity"/>
    <property type="evidence" value="ECO:0007669"/>
    <property type="project" value="UniProtKB-EC"/>
</dbReference>